<evidence type="ECO:0000259" key="2">
    <source>
        <dbReference type="Pfam" id="PF01172"/>
    </source>
</evidence>
<gene>
    <name evidence="3" type="ORF">M413DRAFT_8284</name>
</gene>
<reference evidence="3 4" key="1">
    <citation type="submission" date="2014-04" db="EMBL/GenBank/DDBJ databases">
        <authorList>
            <consortium name="DOE Joint Genome Institute"/>
            <person name="Kuo A."/>
            <person name="Gay G."/>
            <person name="Dore J."/>
            <person name="Kohler A."/>
            <person name="Nagy L.G."/>
            <person name="Floudas D."/>
            <person name="Copeland A."/>
            <person name="Barry K.W."/>
            <person name="Cichocki N."/>
            <person name="Veneault-Fourrey C."/>
            <person name="LaButti K."/>
            <person name="Lindquist E.A."/>
            <person name="Lipzen A."/>
            <person name="Lundell T."/>
            <person name="Morin E."/>
            <person name="Murat C."/>
            <person name="Sun H."/>
            <person name="Tunlid A."/>
            <person name="Henrissat B."/>
            <person name="Grigoriev I.V."/>
            <person name="Hibbett D.S."/>
            <person name="Martin F."/>
            <person name="Nordberg H.P."/>
            <person name="Cantor M.N."/>
            <person name="Hua S.X."/>
        </authorList>
    </citation>
    <scope>NUCLEOTIDE SEQUENCE [LARGE SCALE GENOMIC DNA]</scope>
    <source>
        <strain evidence="4">h7</strain>
    </source>
</reference>
<dbReference type="STRING" id="686832.A0A0C2YZM4"/>
<sequence length="121" mass="13575">MTKLTKVLYKPDHTQPHEYSIIINPEEYKKWMEGDTTIPLADVVDSFQVFVSEHGTQGILRQPSKQQLDTDFGTHKDTEIVEFMLKNGKEQAGEAISGSTSLNVSRGSSGVPERRNRGLNI</sequence>
<keyword evidence="4" id="KW-1185">Reference proteome</keyword>
<proteinExistence type="predicted"/>
<dbReference type="OrthoDB" id="2567806at2759"/>
<feature type="region of interest" description="Disordered" evidence="1">
    <location>
        <begin position="92"/>
        <end position="121"/>
    </location>
</feature>
<organism evidence="3 4">
    <name type="scientific">Hebeloma cylindrosporum</name>
    <dbReference type="NCBI Taxonomy" id="76867"/>
    <lineage>
        <taxon>Eukaryota</taxon>
        <taxon>Fungi</taxon>
        <taxon>Dikarya</taxon>
        <taxon>Basidiomycota</taxon>
        <taxon>Agaricomycotina</taxon>
        <taxon>Agaricomycetes</taxon>
        <taxon>Agaricomycetidae</taxon>
        <taxon>Agaricales</taxon>
        <taxon>Agaricineae</taxon>
        <taxon>Hymenogastraceae</taxon>
        <taxon>Hebeloma</taxon>
    </lineage>
</organism>
<reference evidence="4" key="2">
    <citation type="submission" date="2015-01" db="EMBL/GenBank/DDBJ databases">
        <title>Evolutionary Origins and Diversification of the Mycorrhizal Mutualists.</title>
        <authorList>
            <consortium name="DOE Joint Genome Institute"/>
            <consortium name="Mycorrhizal Genomics Consortium"/>
            <person name="Kohler A."/>
            <person name="Kuo A."/>
            <person name="Nagy L.G."/>
            <person name="Floudas D."/>
            <person name="Copeland A."/>
            <person name="Barry K.W."/>
            <person name="Cichocki N."/>
            <person name="Veneault-Fourrey C."/>
            <person name="LaButti K."/>
            <person name="Lindquist E.A."/>
            <person name="Lipzen A."/>
            <person name="Lundell T."/>
            <person name="Morin E."/>
            <person name="Murat C."/>
            <person name="Riley R."/>
            <person name="Ohm R."/>
            <person name="Sun H."/>
            <person name="Tunlid A."/>
            <person name="Henrissat B."/>
            <person name="Grigoriev I.V."/>
            <person name="Hibbett D.S."/>
            <person name="Martin F."/>
        </authorList>
    </citation>
    <scope>NUCLEOTIDE SEQUENCE [LARGE SCALE GENOMIC DNA]</scope>
    <source>
        <strain evidence="4">h7</strain>
    </source>
</reference>
<feature type="domain" description="Ribosome maturation protein SDO1/SBDS N-terminal" evidence="2">
    <location>
        <begin position="5"/>
        <end position="94"/>
    </location>
</feature>
<name>A0A0C2YZM4_HEBCY</name>
<dbReference type="Proteomes" id="UP000053424">
    <property type="component" value="Unassembled WGS sequence"/>
</dbReference>
<dbReference type="EMBL" id="KN831771">
    <property type="protein sequence ID" value="KIM46427.1"/>
    <property type="molecule type" value="Genomic_DNA"/>
</dbReference>
<dbReference type="InterPro" id="IPR019783">
    <property type="entry name" value="SDO1/SBDS_N"/>
</dbReference>
<dbReference type="InterPro" id="IPR036786">
    <property type="entry name" value="Ribosome_mat_SBDS_N_sf"/>
</dbReference>
<evidence type="ECO:0000313" key="4">
    <source>
        <dbReference type="Proteomes" id="UP000053424"/>
    </source>
</evidence>
<dbReference type="AlphaFoldDB" id="A0A0C2YZM4"/>
<dbReference type="Pfam" id="PF01172">
    <property type="entry name" value="SBDS_N"/>
    <property type="match status" value="1"/>
</dbReference>
<dbReference type="Gene3D" id="3.30.1250.10">
    <property type="entry name" value="Ribosome maturation protein SBDS, N-terminal domain"/>
    <property type="match status" value="1"/>
</dbReference>
<dbReference type="HOGENOM" id="CLU_137480_0_0_1"/>
<feature type="compositionally biased region" description="Basic and acidic residues" evidence="1">
    <location>
        <begin position="112"/>
        <end position="121"/>
    </location>
</feature>
<accession>A0A0C2YZM4</accession>
<protein>
    <recommendedName>
        <fullName evidence="2">Ribosome maturation protein SDO1/SBDS N-terminal domain-containing protein</fullName>
    </recommendedName>
</protein>
<evidence type="ECO:0000313" key="3">
    <source>
        <dbReference type="EMBL" id="KIM46427.1"/>
    </source>
</evidence>
<feature type="compositionally biased region" description="Polar residues" evidence="1">
    <location>
        <begin position="97"/>
        <end position="108"/>
    </location>
</feature>
<evidence type="ECO:0000256" key="1">
    <source>
        <dbReference type="SAM" id="MobiDB-lite"/>
    </source>
</evidence>
<dbReference type="SUPFAM" id="SSF89895">
    <property type="entry name" value="FYSH domain"/>
    <property type="match status" value="1"/>
</dbReference>